<dbReference type="EMBL" id="JH598287">
    <property type="status" value="NOT_ANNOTATED_CDS"/>
    <property type="molecule type" value="Genomic_DNA"/>
</dbReference>
<proteinExistence type="predicted"/>
<dbReference type="EnsemblProtists" id="HpaT806120">
    <property type="protein sequence ID" value="HpaP806120"/>
    <property type="gene ID" value="HpaG806120"/>
</dbReference>
<dbReference type="AlphaFoldDB" id="M4BI94"/>
<dbReference type="Proteomes" id="UP000011713">
    <property type="component" value="Unassembled WGS sequence"/>
</dbReference>
<dbReference type="VEuPathDB" id="FungiDB:HpaG806120"/>
<evidence type="ECO:0000313" key="1">
    <source>
        <dbReference type="EnsemblProtists" id="HpaP806120"/>
    </source>
</evidence>
<sequence>MESFEQVLDASAAGAFVAWWGASRRGPQWPQSHWGLRLLLRCQSAVCAGAHVGSSSTCAVYMLLMQWSTMAHLFKLLRFDLRKSE</sequence>
<name>M4BI94_HYAAE</name>
<organism evidence="1 2">
    <name type="scientific">Hyaloperonospora arabidopsidis (strain Emoy2)</name>
    <name type="common">Downy mildew agent</name>
    <name type="synonym">Peronospora arabidopsidis</name>
    <dbReference type="NCBI Taxonomy" id="559515"/>
    <lineage>
        <taxon>Eukaryota</taxon>
        <taxon>Sar</taxon>
        <taxon>Stramenopiles</taxon>
        <taxon>Oomycota</taxon>
        <taxon>Peronosporomycetes</taxon>
        <taxon>Peronosporales</taxon>
        <taxon>Peronosporaceae</taxon>
        <taxon>Hyaloperonospora</taxon>
    </lineage>
</organism>
<dbReference type="HOGENOM" id="CLU_2517397_0_0_1"/>
<keyword evidence="2" id="KW-1185">Reference proteome</keyword>
<protein>
    <submittedName>
        <fullName evidence="1">Uncharacterized protein</fullName>
    </submittedName>
</protein>
<accession>M4BI94</accession>
<evidence type="ECO:0000313" key="2">
    <source>
        <dbReference type="Proteomes" id="UP000011713"/>
    </source>
</evidence>
<reference evidence="2" key="1">
    <citation type="journal article" date="2010" name="Science">
        <title>Signatures of adaptation to obligate biotrophy in the Hyaloperonospora arabidopsidis genome.</title>
        <authorList>
            <person name="Baxter L."/>
            <person name="Tripathy S."/>
            <person name="Ishaque N."/>
            <person name="Boot N."/>
            <person name="Cabral A."/>
            <person name="Kemen E."/>
            <person name="Thines M."/>
            <person name="Ah-Fong A."/>
            <person name="Anderson R."/>
            <person name="Badejoko W."/>
            <person name="Bittner-Eddy P."/>
            <person name="Boore J.L."/>
            <person name="Chibucos M.C."/>
            <person name="Coates M."/>
            <person name="Dehal P."/>
            <person name="Delehaunty K."/>
            <person name="Dong S."/>
            <person name="Downton P."/>
            <person name="Dumas B."/>
            <person name="Fabro G."/>
            <person name="Fronick C."/>
            <person name="Fuerstenberg S.I."/>
            <person name="Fulton L."/>
            <person name="Gaulin E."/>
            <person name="Govers F."/>
            <person name="Hughes L."/>
            <person name="Humphray S."/>
            <person name="Jiang R.H."/>
            <person name="Judelson H."/>
            <person name="Kamoun S."/>
            <person name="Kyung K."/>
            <person name="Meijer H."/>
            <person name="Minx P."/>
            <person name="Morris P."/>
            <person name="Nelson J."/>
            <person name="Phuntumart V."/>
            <person name="Qutob D."/>
            <person name="Rehmany A."/>
            <person name="Rougon-Cardoso A."/>
            <person name="Ryden P."/>
            <person name="Torto-Alalibo T."/>
            <person name="Studholme D."/>
            <person name="Wang Y."/>
            <person name="Win J."/>
            <person name="Wood J."/>
            <person name="Clifton S.W."/>
            <person name="Rogers J."/>
            <person name="Van den Ackerveken G."/>
            <person name="Jones J.D."/>
            <person name="McDowell J.M."/>
            <person name="Beynon J."/>
            <person name="Tyler B.M."/>
        </authorList>
    </citation>
    <scope>NUCLEOTIDE SEQUENCE [LARGE SCALE GENOMIC DNA]</scope>
    <source>
        <strain evidence="2">Emoy2</strain>
    </source>
</reference>
<dbReference type="InParanoid" id="M4BI94"/>
<reference evidence="1" key="2">
    <citation type="submission" date="2015-06" db="UniProtKB">
        <authorList>
            <consortium name="EnsemblProtists"/>
        </authorList>
    </citation>
    <scope>IDENTIFICATION</scope>
    <source>
        <strain evidence="1">Emoy2</strain>
    </source>
</reference>